<dbReference type="AlphaFoldDB" id="A0AA40DW00"/>
<gene>
    <name evidence="2" type="ORF">B0H67DRAFT_490129</name>
</gene>
<comment type="caution">
    <text evidence="2">The sequence shown here is derived from an EMBL/GenBank/DDBJ whole genome shotgun (WGS) entry which is preliminary data.</text>
</comment>
<accession>A0AA40DW00</accession>
<keyword evidence="3" id="KW-1185">Reference proteome</keyword>
<dbReference type="Pfam" id="PF06985">
    <property type="entry name" value="HET"/>
    <property type="match status" value="1"/>
</dbReference>
<dbReference type="PANTHER" id="PTHR33112:SF16">
    <property type="entry name" value="HETEROKARYON INCOMPATIBILITY DOMAIN-CONTAINING PROTEIN"/>
    <property type="match status" value="1"/>
</dbReference>
<dbReference type="InterPro" id="IPR010730">
    <property type="entry name" value="HET"/>
</dbReference>
<dbReference type="Proteomes" id="UP001172102">
    <property type="component" value="Unassembled WGS sequence"/>
</dbReference>
<name>A0AA40DW00_9PEZI</name>
<evidence type="ECO:0000313" key="3">
    <source>
        <dbReference type="Proteomes" id="UP001172102"/>
    </source>
</evidence>
<organism evidence="2 3">
    <name type="scientific">Lasiosphaeris hirsuta</name>
    <dbReference type="NCBI Taxonomy" id="260670"/>
    <lineage>
        <taxon>Eukaryota</taxon>
        <taxon>Fungi</taxon>
        <taxon>Dikarya</taxon>
        <taxon>Ascomycota</taxon>
        <taxon>Pezizomycotina</taxon>
        <taxon>Sordariomycetes</taxon>
        <taxon>Sordariomycetidae</taxon>
        <taxon>Sordariales</taxon>
        <taxon>Lasiosphaeriaceae</taxon>
        <taxon>Lasiosphaeris</taxon>
    </lineage>
</organism>
<dbReference type="EMBL" id="JAUKUA010000004">
    <property type="protein sequence ID" value="KAK0715206.1"/>
    <property type="molecule type" value="Genomic_DNA"/>
</dbReference>
<reference evidence="2" key="1">
    <citation type="submission" date="2023-06" db="EMBL/GenBank/DDBJ databases">
        <title>Genome-scale phylogeny and comparative genomics of the fungal order Sordariales.</title>
        <authorList>
            <consortium name="Lawrence Berkeley National Laboratory"/>
            <person name="Hensen N."/>
            <person name="Bonometti L."/>
            <person name="Westerberg I."/>
            <person name="Brannstrom I.O."/>
            <person name="Guillou S."/>
            <person name="Cros-Aarteil S."/>
            <person name="Calhoun S."/>
            <person name="Haridas S."/>
            <person name="Kuo A."/>
            <person name="Mondo S."/>
            <person name="Pangilinan J."/>
            <person name="Riley R."/>
            <person name="Labutti K."/>
            <person name="Andreopoulos B."/>
            <person name="Lipzen A."/>
            <person name="Chen C."/>
            <person name="Yanf M."/>
            <person name="Daum C."/>
            <person name="Ng V."/>
            <person name="Clum A."/>
            <person name="Steindorff A."/>
            <person name="Ohm R."/>
            <person name="Martin F."/>
            <person name="Silar P."/>
            <person name="Natvig D."/>
            <person name="Lalanne C."/>
            <person name="Gautier V."/>
            <person name="Ament-Velasquez S.L."/>
            <person name="Kruys A."/>
            <person name="Hutchinson M.I."/>
            <person name="Powell A.J."/>
            <person name="Barry K."/>
            <person name="Miller A.N."/>
            <person name="Grigoriev I.V."/>
            <person name="Debuchy R."/>
            <person name="Gladieux P."/>
            <person name="Thoren M.H."/>
            <person name="Johannesson H."/>
        </authorList>
    </citation>
    <scope>NUCLEOTIDE SEQUENCE</scope>
    <source>
        <strain evidence="2">SMH4607-1</strain>
    </source>
</reference>
<proteinExistence type="predicted"/>
<dbReference type="PANTHER" id="PTHR33112">
    <property type="entry name" value="DOMAIN PROTEIN, PUTATIVE-RELATED"/>
    <property type="match status" value="1"/>
</dbReference>
<sequence length="104" mass="11806">VPKRLVRLYSSPGGEGLEWGHFLPGISQQLEYTTLGHCWGPHQPFQLMSSNLTHLLGIHHSADLLPKTYQDAFQITLSLGYQYIWTDSLCIIQGNEVDWLEQSP</sequence>
<evidence type="ECO:0000313" key="2">
    <source>
        <dbReference type="EMBL" id="KAK0715206.1"/>
    </source>
</evidence>
<evidence type="ECO:0000259" key="1">
    <source>
        <dbReference type="Pfam" id="PF06985"/>
    </source>
</evidence>
<feature type="domain" description="Heterokaryon incompatibility" evidence="1">
    <location>
        <begin position="32"/>
        <end position="103"/>
    </location>
</feature>
<protein>
    <recommendedName>
        <fullName evidence="1">Heterokaryon incompatibility domain-containing protein</fullName>
    </recommendedName>
</protein>
<feature type="non-terminal residue" evidence="2">
    <location>
        <position position="1"/>
    </location>
</feature>